<feature type="compositionally biased region" description="Polar residues" evidence="1">
    <location>
        <begin position="174"/>
        <end position="190"/>
    </location>
</feature>
<dbReference type="Gene3D" id="3.30.530.20">
    <property type="match status" value="1"/>
</dbReference>
<evidence type="ECO:0000256" key="1">
    <source>
        <dbReference type="SAM" id="MobiDB-lite"/>
    </source>
</evidence>
<organism evidence="3">
    <name type="scientific">Dunaliella tertiolecta</name>
    <name type="common">Green alga</name>
    <dbReference type="NCBI Taxonomy" id="3047"/>
    <lineage>
        <taxon>Eukaryota</taxon>
        <taxon>Viridiplantae</taxon>
        <taxon>Chlorophyta</taxon>
        <taxon>core chlorophytes</taxon>
        <taxon>Chlorophyceae</taxon>
        <taxon>CS clade</taxon>
        <taxon>Chlamydomonadales</taxon>
        <taxon>Dunaliellaceae</taxon>
        <taxon>Dunaliella</taxon>
    </lineage>
</organism>
<dbReference type="EMBL" id="HBIP01021753">
    <property type="protein sequence ID" value="CAE0497926.1"/>
    <property type="molecule type" value="Transcribed_RNA"/>
</dbReference>
<dbReference type="Pfam" id="PF07059">
    <property type="entry name" value="EDR2_C"/>
    <property type="match status" value="1"/>
</dbReference>
<dbReference type="SUPFAM" id="SSF50729">
    <property type="entry name" value="PH domain-like"/>
    <property type="match status" value="1"/>
</dbReference>
<dbReference type="InterPro" id="IPR045096">
    <property type="entry name" value="EDR2-like"/>
</dbReference>
<dbReference type="PANTHER" id="PTHR12136">
    <property type="entry name" value="ENHANCED DISEASE RESISTANCE-RELATED"/>
    <property type="match status" value="1"/>
</dbReference>
<feature type="compositionally biased region" description="Basic and acidic residues" evidence="1">
    <location>
        <begin position="575"/>
        <end position="586"/>
    </location>
</feature>
<feature type="compositionally biased region" description="Polar residues" evidence="1">
    <location>
        <begin position="148"/>
        <end position="160"/>
    </location>
</feature>
<accession>A0A6S8KUG0</accession>
<feature type="compositionally biased region" description="Polar residues" evidence="1">
    <location>
        <begin position="906"/>
        <end position="918"/>
    </location>
</feature>
<dbReference type="PANTHER" id="PTHR12136:SF41">
    <property type="entry name" value="PLECKSTRIN HOMOLOGY (PH) AND LIPID-BINDING START DOMAINS-CONTAINING PROTEIN"/>
    <property type="match status" value="1"/>
</dbReference>
<evidence type="ECO:0000313" key="3">
    <source>
        <dbReference type="EMBL" id="CAE0497924.1"/>
    </source>
</evidence>
<feature type="region of interest" description="Disordered" evidence="1">
    <location>
        <begin position="377"/>
        <end position="397"/>
    </location>
</feature>
<feature type="region of interest" description="Disordered" evidence="1">
    <location>
        <begin position="499"/>
        <end position="525"/>
    </location>
</feature>
<gene>
    <name evidence="3" type="ORF">DTER00134_LOCUS12997</name>
    <name evidence="4" type="ORF">DTER00134_LOCUS12999</name>
</gene>
<feature type="domain" description="Protein ENHANCED DISEASE RESISTANCE 2 C-terminal" evidence="2">
    <location>
        <begin position="619"/>
        <end position="837"/>
    </location>
</feature>
<feature type="region of interest" description="Disordered" evidence="1">
    <location>
        <begin position="542"/>
        <end position="591"/>
    </location>
</feature>
<feature type="compositionally biased region" description="Acidic residues" evidence="1">
    <location>
        <begin position="203"/>
        <end position="215"/>
    </location>
</feature>
<evidence type="ECO:0000259" key="2">
    <source>
        <dbReference type="Pfam" id="PF07059"/>
    </source>
</evidence>
<protein>
    <recommendedName>
        <fullName evidence="2">Protein ENHANCED DISEASE RESISTANCE 2 C-terminal domain-containing protein</fullName>
    </recommendedName>
</protein>
<dbReference type="InterPro" id="IPR009769">
    <property type="entry name" value="EDR2_C"/>
</dbReference>
<dbReference type="InterPro" id="IPR023393">
    <property type="entry name" value="START-like_dom_sf"/>
</dbReference>
<feature type="compositionally biased region" description="Basic and acidic residues" evidence="1">
    <location>
        <begin position="500"/>
        <end position="512"/>
    </location>
</feature>
<feature type="compositionally biased region" description="Polar residues" evidence="1">
    <location>
        <begin position="886"/>
        <end position="895"/>
    </location>
</feature>
<feature type="region of interest" description="Disordered" evidence="1">
    <location>
        <begin position="875"/>
        <end position="970"/>
    </location>
</feature>
<dbReference type="AlphaFoldDB" id="A0A6S8KUG0"/>
<reference evidence="3" key="1">
    <citation type="submission" date="2021-01" db="EMBL/GenBank/DDBJ databases">
        <authorList>
            <person name="Corre E."/>
            <person name="Pelletier E."/>
            <person name="Niang G."/>
            <person name="Scheremetjew M."/>
            <person name="Finn R."/>
            <person name="Kale V."/>
            <person name="Holt S."/>
            <person name="Cochrane G."/>
            <person name="Meng A."/>
            <person name="Brown T."/>
            <person name="Cohen L."/>
        </authorList>
    </citation>
    <scope>NUCLEOTIDE SEQUENCE</scope>
    <source>
        <strain evidence="3">CCMP1320</strain>
    </source>
</reference>
<dbReference type="EMBL" id="HBIP01021751">
    <property type="protein sequence ID" value="CAE0497924.1"/>
    <property type="molecule type" value="Transcribed_RNA"/>
</dbReference>
<feature type="region of interest" description="Disordered" evidence="1">
    <location>
        <begin position="148"/>
        <end position="231"/>
    </location>
</feature>
<proteinExistence type="predicted"/>
<evidence type="ECO:0000313" key="4">
    <source>
        <dbReference type="EMBL" id="CAE0497926.1"/>
    </source>
</evidence>
<feature type="compositionally biased region" description="Polar residues" evidence="1">
    <location>
        <begin position="937"/>
        <end position="954"/>
    </location>
</feature>
<name>A0A6S8KUG0_DUNTE</name>
<sequence>MVRAEALPLAEGYLYKVTASSKLVVPRKVVLCRDRFQTFHDYEKDPRNKKTWYLDRKCELIPKNATDSMPSQRKIVRPQSTWAITATVKQRGEEVKLFLITVVWPTRWAAKGYTTFTFGFETLAEAQAWHGHFSEAINFLRDRSKLRSTSGSRSMSQTPADSDEAAAKSRHRQTGSAASARCTTDDTMSVLTAGDDPSKYGDDADIPDIEDDTPAEDSKSGFGDSDDEEYNTEVARKAVRRQRMALSDRWIPYKQTNGVSIYHHNQNDDATGIGGEYMASSVVRGSPSDVLDVLMHGSVNTTILGPARTVEVLQCVKDDKTTKEVLRIEVEAPGWAGTLCAPREVLLERVLKMDDLGLYSVLFNSLDCPISALPPLTPGQAHDTATANSSRGHGPSTARRLFKRPVIGKVRGGYTIAPLQEYKLNSSPESLITCIMKIDLGGVCGEHSWLRPMSDLLGWREAFLDRILMSVLLVRDEVEQGRFAVQPFQLVSPYTEVEAEEKAAEADGERTSHTAPPMLQPMSSSRFFTQSSGMRQSYARLNSERVPNGPGMPTVGEEDRSSLGNNTRYNDALEEEHPSRELESESGRPNAGMAVLDMALTKQLSTLEDKYWSAVHAPGEPTPFSVRGPTYLKDQKKMPAGLSQFVMAAMDVVEVPEPIQHVARFLPSIRESRIPFAIIINLIIPGNPLLNIVATFATEQHPDTILTDTPKHPMEDDHGWQPFDFVLHKFVHGSDETRNKMLKLIPHIANGSWLIKQSVGTTPVILGKALKTTYHVTPQYIEVDIDVSANNVASYVTAMVRGATKSLTIDMGFVLEGTAPWELPEALLGGLRLKKLDLAAAKKIDTKNEIPLKPPQLLNLDPKMEGYLQHQADMRGEHEDGGDEAQPSTPTQYSESAKGGAVPSAVNMQAFGSNNGRSTPPGGATTFGMRHRGNIRPSLSNSGSVMGATNTGSMPGTPDRVPQANNQGLD</sequence>